<gene>
    <name evidence="1" type="ORF">EZH22_05340</name>
</gene>
<dbReference type="SUPFAM" id="SSF50199">
    <property type="entry name" value="Staphylococcal nuclease"/>
    <property type="match status" value="1"/>
</dbReference>
<organism evidence="1 2">
    <name type="scientific">Xanthobacter dioxanivorans</name>
    <dbReference type="NCBI Taxonomy" id="2528964"/>
    <lineage>
        <taxon>Bacteria</taxon>
        <taxon>Pseudomonadati</taxon>
        <taxon>Pseudomonadota</taxon>
        <taxon>Alphaproteobacteria</taxon>
        <taxon>Hyphomicrobiales</taxon>
        <taxon>Xanthobacteraceae</taxon>
        <taxon>Xanthobacter</taxon>
    </lineage>
</organism>
<proteinExistence type="predicted"/>
<sequence length="298" mass="30911">MALPRRSVAGSLAAATGAILVCAVTIGATHDPARAAGADAEPRACAIVLPVEHGDGVAVHWSETGALLLADGRRLVPDGIVLPTRISAAPAVLRAAEAAAATVIEGMRVHPGAERADRHGRLTGDAALAAQGGAAGEDLATALLRAGAGFAEPAGDAACGAERLAAEAEAQQQRRGIWAQPGTILKAADETGLLRRAGLFTLVQGRVRAVGVTRERVYLNFGATWRQDFTVILPKEDFAIILGDSLDPAMLRGTMVRVRGVVRVDGGPAVQLRRTGEILRVAGTETVPPQRPARRNER</sequence>
<evidence type="ECO:0000313" key="1">
    <source>
        <dbReference type="EMBL" id="QRG07803.1"/>
    </source>
</evidence>
<dbReference type="RefSeq" id="WP_203194717.1">
    <property type="nucleotide sequence ID" value="NZ_CP063362.1"/>
</dbReference>
<keyword evidence="2" id="KW-1185">Reference proteome</keyword>
<dbReference type="EMBL" id="CP063362">
    <property type="protein sequence ID" value="QRG07803.1"/>
    <property type="molecule type" value="Genomic_DNA"/>
</dbReference>
<dbReference type="KEGG" id="xdi:EZH22_05340"/>
<reference evidence="1 2" key="1">
    <citation type="submission" date="2020-10" db="EMBL/GenBank/DDBJ databases">
        <title>Degradation of 1,4-Dioxane by Xanthobacter sp. YN2, via a Novel Group-2 Soluble Di-Iron Monooxygenase.</title>
        <authorList>
            <person name="Ma F."/>
            <person name="Wang Y."/>
            <person name="Yang J."/>
            <person name="Guo H."/>
            <person name="Su D."/>
            <person name="Yu L."/>
        </authorList>
    </citation>
    <scope>NUCLEOTIDE SEQUENCE [LARGE SCALE GENOMIC DNA]</scope>
    <source>
        <strain evidence="1 2">YN2</strain>
    </source>
</reference>
<accession>A0A974PR40</accession>
<dbReference type="Gene3D" id="2.40.50.90">
    <property type="match status" value="1"/>
</dbReference>
<dbReference type="InterPro" id="IPR035437">
    <property type="entry name" value="SNase_OB-fold_sf"/>
</dbReference>
<protein>
    <submittedName>
        <fullName evidence="1">Thermonuclease family protein</fullName>
    </submittedName>
</protein>
<evidence type="ECO:0000313" key="2">
    <source>
        <dbReference type="Proteomes" id="UP000596427"/>
    </source>
</evidence>
<name>A0A974PR40_9HYPH</name>
<dbReference type="AlphaFoldDB" id="A0A974PR40"/>
<dbReference type="Proteomes" id="UP000596427">
    <property type="component" value="Chromosome"/>
</dbReference>